<feature type="compositionally biased region" description="Low complexity" evidence="1">
    <location>
        <begin position="621"/>
        <end position="634"/>
    </location>
</feature>
<feature type="compositionally biased region" description="Polar residues" evidence="1">
    <location>
        <begin position="292"/>
        <end position="310"/>
    </location>
</feature>
<feature type="region of interest" description="Disordered" evidence="1">
    <location>
        <begin position="1"/>
        <end position="27"/>
    </location>
</feature>
<feature type="region of interest" description="Disordered" evidence="1">
    <location>
        <begin position="579"/>
        <end position="640"/>
    </location>
</feature>
<name>A0A7R8UT94_HERIL</name>
<organism evidence="2 4">
    <name type="scientific">Hermetia illucens</name>
    <name type="common">Black soldier fly</name>
    <dbReference type="NCBI Taxonomy" id="343691"/>
    <lineage>
        <taxon>Eukaryota</taxon>
        <taxon>Metazoa</taxon>
        <taxon>Ecdysozoa</taxon>
        <taxon>Arthropoda</taxon>
        <taxon>Hexapoda</taxon>
        <taxon>Insecta</taxon>
        <taxon>Pterygota</taxon>
        <taxon>Neoptera</taxon>
        <taxon>Endopterygota</taxon>
        <taxon>Diptera</taxon>
        <taxon>Brachycera</taxon>
        <taxon>Stratiomyomorpha</taxon>
        <taxon>Stratiomyidae</taxon>
        <taxon>Hermetiinae</taxon>
        <taxon>Hermetia</taxon>
    </lineage>
</organism>
<feature type="compositionally biased region" description="Polar residues" evidence="1">
    <location>
        <begin position="323"/>
        <end position="337"/>
    </location>
</feature>
<reference evidence="2 4" key="1">
    <citation type="submission" date="2020-11" db="EMBL/GenBank/DDBJ databases">
        <authorList>
            <person name="Wallbank WR R."/>
            <person name="Pardo Diaz C."/>
            <person name="Kozak K."/>
            <person name="Martin S."/>
            <person name="Jiggins C."/>
            <person name="Moest M."/>
            <person name="Warren A I."/>
            <person name="Generalovic N T."/>
            <person name="Byers J.R.P. K."/>
            <person name="Montejo-Kovacevich G."/>
            <person name="Yen C E."/>
        </authorList>
    </citation>
    <scope>NUCLEOTIDE SEQUENCE [LARGE SCALE GENOMIC DNA]</scope>
</reference>
<feature type="compositionally biased region" description="Polar residues" evidence="1">
    <location>
        <begin position="222"/>
        <end position="236"/>
    </location>
</feature>
<feature type="region of interest" description="Disordered" evidence="1">
    <location>
        <begin position="208"/>
        <end position="258"/>
    </location>
</feature>
<gene>
    <name evidence="2" type="ORF">HERILL_LOCUS9019</name>
    <name evidence="3" type="ORF">HERILL_LOCUS9021</name>
</gene>
<feature type="compositionally biased region" description="Polar residues" evidence="1">
    <location>
        <begin position="383"/>
        <end position="394"/>
    </location>
</feature>
<feature type="compositionally biased region" description="Basic residues" evidence="1">
    <location>
        <begin position="155"/>
        <end position="173"/>
    </location>
</feature>
<evidence type="ECO:0000256" key="1">
    <source>
        <dbReference type="SAM" id="MobiDB-lite"/>
    </source>
</evidence>
<dbReference type="EMBL" id="LR899011">
    <property type="protein sequence ID" value="CAD7086232.1"/>
    <property type="molecule type" value="Genomic_DNA"/>
</dbReference>
<evidence type="ECO:0000313" key="2">
    <source>
        <dbReference type="EMBL" id="CAD7086230.1"/>
    </source>
</evidence>
<protein>
    <submittedName>
        <fullName evidence="2">Uncharacterized protein</fullName>
    </submittedName>
</protein>
<feature type="compositionally biased region" description="Basic residues" evidence="1">
    <location>
        <begin position="237"/>
        <end position="252"/>
    </location>
</feature>
<feature type="compositionally biased region" description="Basic and acidic residues" evidence="1">
    <location>
        <begin position="174"/>
        <end position="196"/>
    </location>
</feature>
<sequence length="696" mass="77261">MDSRKFHPSKVYNPAPRAAASSPMNRPVAIKRTFDDTLDNKLQEYIARKVGSKKQKLCDTTNTHAMAIGSGSGKLGDRHKKIIFLEDPGKSKKVTRIPGKNLTKQLQDSRDLATPRQAVIDKISDPENRPPITKHTKKNTSKQNAVDAVPMRVPKVTRKVVPSKHSPGIKKGKSGVENRPSDISNRAEKQNEEFVDYPKEDKKVYVATKDTSGIHVKEGGVPSQSTKESLASPPSTTRKRRRRRRRRRKRSKGLPEQLVKDKLKFENLTTITPDPARKNMALIKGGLSQLSANKNGSKIVNVSPSDNTNEGMPKPFERGLDNSVPSKDSEFNSSVEINIQKDKRKSIQLESDKNVSKTKEGPGSNSKAKTKKTNLELCRKTPELTNSIEGNESLEITQQKSTRLKMHQPIKECGDQKSKPQKSAKGAKSKSGNNAKFVKKPVLQNMALEKQLTQIIEEKVSIEATSTTENNETNQKHKLSGLKGEEGNLRTNYSEAETNDKQSKQSGNARIEPENISKNNSGLGTLNHGRSNHDTDMLLPRRQSEWSSQMLLLPSKIVDELCKNCQSILEKVLLTKGLSCPEDKESNSGESEESSSGESEESNSGESEESNLKKKEDLHSSESGISTSSGDTDSNFSEDFDQLGNLLEQKFLHTIGEEESEENLEEKNLEDTNLEGMHQQTILAEDLYLSSTDDEG</sequence>
<feature type="compositionally biased region" description="Low complexity" evidence="1">
    <location>
        <begin position="464"/>
        <end position="473"/>
    </location>
</feature>
<feature type="compositionally biased region" description="Basic and acidic residues" evidence="1">
    <location>
        <begin position="610"/>
        <end position="620"/>
    </location>
</feature>
<feature type="compositionally biased region" description="Basic and acidic residues" evidence="1">
    <location>
        <begin position="373"/>
        <end position="382"/>
    </location>
</feature>
<feature type="compositionally biased region" description="Basic and acidic residues" evidence="1">
    <location>
        <begin position="339"/>
        <end position="360"/>
    </location>
</feature>
<dbReference type="InParanoid" id="A0A7R8UT94"/>
<accession>A0A7R8UT94</accession>
<evidence type="ECO:0000313" key="4">
    <source>
        <dbReference type="Proteomes" id="UP000594454"/>
    </source>
</evidence>
<dbReference type="AlphaFoldDB" id="A0A7R8UT94"/>
<proteinExistence type="predicted"/>
<feature type="region of interest" description="Disordered" evidence="1">
    <location>
        <begin position="464"/>
        <end position="536"/>
    </location>
</feature>
<feature type="compositionally biased region" description="Basic residues" evidence="1">
    <location>
        <begin position="419"/>
        <end position="428"/>
    </location>
</feature>
<keyword evidence="4" id="KW-1185">Reference proteome</keyword>
<dbReference type="EMBL" id="LR899011">
    <property type="protein sequence ID" value="CAD7086230.1"/>
    <property type="molecule type" value="Genomic_DNA"/>
</dbReference>
<evidence type="ECO:0000313" key="3">
    <source>
        <dbReference type="EMBL" id="CAD7086232.1"/>
    </source>
</evidence>
<feature type="compositionally biased region" description="Acidic residues" evidence="1">
    <location>
        <begin position="590"/>
        <end position="609"/>
    </location>
</feature>
<feature type="region of interest" description="Disordered" evidence="1">
    <location>
        <begin position="410"/>
        <end position="437"/>
    </location>
</feature>
<feature type="region of interest" description="Disordered" evidence="1">
    <location>
        <begin position="123"/>
        <end position="196"/>
    </location>
</feature>
<feature type="region of interest" description="Disordered" evidence="1">
    <location>
        <begin position="292"/>
        <end position="394"/>
    </location>
</feature>
<dbReference type="Proteomes" id="UP000594454">
    <property type="component" value="Chromosome 3"/>
</dbReference>